<dbReference type="AlphaFoldDB" id="A0A286E6N2"/>
<name>A0A286E6N2_9NEIS</name>
<evidence type="ECO:0000313" key="2">
    <source>
        <dbReference type="Proteomes" id="UP000219669"/>
    </source>
</evidence>
<dbReference type="SUPFAM" id="SSF48613">
    <property type="entry name" value="Heme oxygenase-like"/>
    <property type="match status" value="1"/>
</dbReference>
<dbReference type="Gene3D" id="1.20.910.10">
    <property type="entry name" value="Heme oxygenase-like"/>
    <property type="match status" value="1"/>
</dbReference>
<keyword evidence="2" id="KW-1185">Reference proteome</keyword>
<reference evidence="1 2" key="1">
    <citation type="submission" date="2017-09" db="EMBL/GenBank/DDBJ databases">
        <authorList>
            <person name="Ehlers B."/>
            <person name="Leendertz F.H."/>
        </authorList>
    </citation>
    <scope>NUCLEOTIDE SEQUENCE [LARGE SCALE GENOMIC DNA]</scope>
    <source>
        <strain evidence="1 2">DSM 16848</strain>
    </source>
</reference>
<dbReference type="Proteomes" id="UP000219669">
    <property type="component" value="Unassembled WGS sequence"/>
</dbReference>
<protein>
    <submittedName>
        <fullName evidence="1">Heme oxygenase</fullName>
    </submittedName>
</protein>
<dbReference type="InterPro" id="IPR016053">
    <property type="entry name" value="Haem_Oase-like"/>
</dbReference>
<proteinExistence type="predicted"/>
<dbReference type="EMBL" id="OCNF01000004">
    <property type="protein sequence ID" value="SOD66524.1"/>
    <property type="molecule type" value="Genomic_DNA"/>
</dbReference>
<dbReference type="GO" id="GO:0006788">
    <property type="term" value="P:heme oxidation"/>
    <property type="evidence" value="ECO:0007669"/>
    <property type="project" value="InterPro"/>
</dbReference>
<dbReference type="GO" id="GO:0004392">
    <property type="term" value="F:heme oxygenase (decyclizing) activity"/>
    <property type="evidence" value="ECO:0007669"/>
    <property type="project" value="InterPro"/>
</dbReference>
<organism evidence="1 2">
    <name type="scientific">Alysiella filiformis DSM 16848</name>
    <dbReference type="NCBI Taxonomy" id="1120981"/>
    <lineage>
        <taxon>Bacteria</taxon>
        <taxon>Pseudomonadati</taxon>
        <taxon>Pseudomonadota</taxon>
        <taxon>Betaproteobacteria</taxon>
        <taxon>Neisseriales</taxon>
        <taxon>Neisseriaceae</taxon>
        <taxon>Alysiella</taxon>
    </lineage>
</organism>
<gene>
    <name evidence="1" type="ORF">SAMN02746062_00636</name>
</gene>
<sequence length="204" mass="22952">MSHHHDTTDVPTENTFALYLKTNSRATHDSVDNLVMSVQPFANNNNYIKFLQLQSVFHKIVDDIYKDPKLNQQIPNLAELARYETVLQDLQDLGAQAKTWQTALPKPTGAEALGWLYCAEGSNLGAAFLYKDAQNHLNMSAEHGARHLAPHADGRGKHWREFVAHLNNLNVSEEDKEDALKGALNAFAFYKVLLREIFEVPQAA</sequence>
<evidence type="ECO:0000313" key="1">
    <source>
        <dbReference type="EMBL" id="SOD66524.1"/>
    </source>
</evidence>
<dbReference type="InterPro" id="IPR016084">
    <property type="entry name" value="Haem_Oase-like_multi-hlx"/>
</dbReference>
<dbReference type="RefSeq" id="WP_179655779.1">
    <property type="nucleotide sequence ID" value="NZ_CP083931.1"/>
</dbReference>
<accession>A0A286E6N2</accession>
<dbReference type="Pfam" id="PF01126">
    <property type="entry name" value="Heme_oxygenase"/>
    <property type="match status" value="1"/>
</dbReference>